<dbReference type="AlphaFoldDB" id="A0A8J8B618"/>
<name>A0A8J8B618_9RHOB</name>
<comment type="caution">
    <text evidence="2">The sequence shown here is derived from an EMBL/GenBank/DDBJ whole genome shotgun (WGS) entry which is preliminary data.</text>
</comment>
<organism evidence="2 3">
    <name type="scientific">Thetidibacter halocola</name>
    <dbReference type="NCBI Taxonomy" id="2827239"/>
    <lineage>
        <taxon>Bacteria</taxon>
        <taxon>Pseudomonadati</taxon>
        <taxon>Pseudomonadota</taxon>
        <taxon>Alphaproteobacteria</taxon>
        <taxon>Rhodobacterales</taxon>
        <taxon>Roseobacteraceae</taxon>
        <taxon>Thetidibacter</taxon>
    </lineage>
</organism>
<protein>
    <submittedName>
        <fullName evidence="2">Uncharacterized protein</fullName>
    </submittedName>
</protein>
<feature type="transmembrane region" description="Helical" evidence="1">
    <location>
        <begin position="7"/>
        <end position="28"/>
    </location>
</feature>
<dbReference type="EMBL" id="JAGTUU010000002">
    <property type="protein sequence ID" value="MBS0123526.1"/>
    <property type="molecule type" value="Genomic_DNA"/>
</dbReference>
<evidence type="ECO:0000313" key="3">
    <source>
        <dbReference type="Proteomes" id="UP000681356"/>
    </source>
</evidence>
<accession>A0A8J8B618</accession>
<proteinExistence type="predicted"/>
<reference evidence="2" key="1">
    <citation type="submission" date="2021-04" db="EMBL/GenBank/DDBJ databases">
        <authorList>
            <person name="Yoon J."/>
        </authorList>
    </citation>
    <scope>NUCLEOTIDE SEQUENCE</scope>
    <source>
        <strain evidence="2">KMU-90</strain>
    </source>
</reference>
<keyword evidence="3" id="KW-1185">Reference proteome</keyword>
<evidence type="ECO:0000256" key="1">
    <source>
        <dbReference type="SAM" id="Phobius"/>
    </source>
</evidence>
<gene>
    <name evidence="2" type="ORF">KB874_05215</name>
</gene>
<evidence type="ECO:0000313" key="2">
    <source>
        <dbReference type="EMBL" id="MBS0123526.1"/>
    </source>
</evidence>
<keyword evidence="1" id="KW-0812">Transmembrane</keyword>
<dbReference type="RefSeq" id="WP_212535500.1">
    <property type="nucleotide sequence ID" value="NZ_JAGTUU010000002.1"/>
</dbReference>
<dbReference type="Proteomes" id="UP000681356">
    <property type="component" value="Unassembled WGS sequence"/>
</dbReference>
<keyword evidence="1" id="KW-1133">Transmembrane helix</keyword>
<keyword evidence="1" id="KW-0472">Membrane</keyword>
<sequence>MTRLMKITLLGIAGFFLAVVLSFLWFVLTWDPEAEKSLTHLWGHAKGALA</sequence>